<proteinExistence type="inferred from homology"/>
<dbReference type="Gene3D" id="1.10.10.10">
    <property type="entry name" value="Winged helix-like DNA-binding domain superfamily/Winged helix DNA-binding domain"/>
    <property type="match status" value="1"/>
</dbReference>
<dbReference type="Proteomes" id="UP000004703">
    <property type="component" value="Chromosome"/>
</dbReference>
<evidence type="ECO:0000256" key="3">
    <source>
        <dbReference type="ARBA" id="ARBA00023125"/>
    </source>
</evidence>
<evidence type="ECO:0000313" key="6">
    <source>
        <dbReference type="EMBL" id="EEE43570.2"/>
    </source>
</evidence>
<keyword evidence="2" id="KW-0805">Transcription regulation</keyword>
<protein>
    <submittedName>
        <fullName evidence="6">Transcriptional regulator</fullName>
    </submittedName>
</protein>
<evidence type="ECO:0000259" key="5">
    <source>
        <dbReference type="PROSITE" id="PS50931"/>
    </source>
</evidence>
<dbReference type="GO" id="GO:0003700">
    <property type="term" value="F:DNA-binding transcription factor activity"/>
    <property type="evidence" value="ECO:0007669"/>
    <property type="project" value="InterPro"/>
</dbReference>
<dbReference type="PANTHER" id="PTHR30537:SF26">
    <property type="entry name" value="GLYCINE CLEAVAGE SYSTEM TRANSCRIPTIONAL ACTIVATOR"/>
    <property type="match status" value="1"/>
</dbReference>
<evidence type="ECO:0000256" key="4">
    <source>
        <dbReference type="ARBA" id="ARBA00023163"/>
    </source>
</evidence>
<organism evidence="6 7">
    <name type="scientific">Roseibium alexandrii (strain DSM 17067 / NCIMB 14079 / DFL-11)</name>
    <name type="common">Labrenzia alexandrii</name>
    <dbReference type="NCBI Taxonomy" id="244592"/>
    <lineage>
        <taxon>Bacteria</taxon>
        <taxon>Pseudomonadati</taxon>
        <taxon>Pseudomonadota</taxon>
        <taxon>Alphaproteobacteria</taxon>
        <taxon>Hyphomicrobiales</taxon>
        <taxon>Stappiaceae</taxon>
        <taxon>Roseibium</taxon>
    </lineage>
</organism>
<comment type="similarity">
    <text evidence="1">Belongs to the LysR transcriptional regulatory family.</text>
</comment>
<dbReference type="InterPro" id="IPR036388">
    <property type="entry name" value="WH-like_DNA-bd_sf"/>
</dbReference>
<sequence>MVVEPANEFCYLFALDYLCLMRSTMAVTPPRPKMPPLNALKAFEAAARLNSFSAAADELCVTPAAVAQQIKSLETWTGKKLFKRNAKGVQLTPLGATVLPGFIAAFDTMASSVQTLRATANPHEIRIAATPSISQLWISPRLPGLRATIPDLSLSLTAMEEPPNLAREPFDLSIFFSSKEDDCGNEIFIGSDTIYPVCPPETALKLRTLDDLASATFLYDTTWKSDWETWLSHISEGKRLLKSGPEFSLYSLALQECRNGAGVLIGHDLLVRQELKTGNLVAPFPEKVALQKKLTIKTLHKLDAKSPLGTVVEYLKKPDP</sequence>
<dbReference type="InterPro" id="IPR000847">
    <property type="entry name" value="LysR_HTH_N"/>
</dbReference>
<dbReference type="GO" id="GO:0006351">
    <property type="term" value="P:DNA-templated transcription"/>
    <property type="evidence" value="ECO:0007669"/>
    <property type="project" value="TreeGrafter"/>
</dbReference>
<evidence type="ECO:0000256" key="2">
    <source>
        <dbReference type="ARBA" id="ARBA00023015"/>
    </source>
</evidence>
<dbReference type="AlphaFoldDB" id="A0A5E8GVK1"/>
<dbReference type="EMBL" id="ACCU02000002">
    <property type="protein sequence ID" value="EEE43570.2"/>
    <property type="molecule type" value="Genomic_DNA"/>
</dbReference>
<dbReference type="PANTHER" id="PTHR30537">
    <property type="entry name" value="HTH-TYPE TRANSCRIPTIONAL REGULATOR"/>
    <property type="match status" value="1"/>
</dbReference>
<dbReference type="Pfam" id="PF03466">
    <property type="entry name" value="LysR_substrate"/>
    <property type="match status" value="1"/>
</dbReference>
<evidence type="ECO:0000313" key="7">
    <source>
        <dbReference type="Proteomes" id="UP000004703"/>
    </source>
</evidence>
<reference evidence="6 7" key="1">
    <citation type="submission" date="2008-01" db="EMBL/GenBank/DDBJ databases">
        <authorList>
            <person name="Wagner-Dobler I."/>
            <person name="Ferriera S."/>
            <person name="Johnson J."/>
            <person name="Kravitz S."/>
            <person name="Beeson K."/>
            <person name="Sutton G."/>
            <person name="Rogers Y.-H."/>
            <person name="Friedman R."/>
            <person name="Frazier M."/>
            <person name="Venter J.C."/>
        </authorList>
    </citation>
    <scope>NUCLEOTIDE SEQUENCE [LARGE SCALE GENOMIC DNA]</scope>
    <source>
        <strain evidence="7">DSM 17067 / NCIMB 14079 / DFL-11</strain>
    </source>
</reference>
<keyword evidence="4" id="KW-0804">Transcription</keyword>
<reference evidence="6 7" key="2">
    <citation type="submission" date="2013-04" db="EMBL/GenBank/DDBJ databases">
        <authorList>
            <person name="Fiebig A."/>
            <person name="Pradella S."/>
            <person name="Wagner-Doebler I."/>
        </authorList>
    </citation>
    <scope>NUCLEOTIDE SEQUENCE [LARGE SCALE GENOMIC DNA]</scope>
    <source>
        <strain evidence="7">DSM 17067 / NCIMB 14079 / DFL-11</strain>
    </source>
</reference>
<accession>A0A5E8GVK1</accession>
<dbReference type="SUPFAM" id="SSF46785">
    <property type="entry name" value="Winged helix' DNA-binding domain"/>
    <property type="match status" value="1"/>
</dbReference>
<name>A0A5E8GVK1_ROSAD</name>
<gene>
    <name evidence="6" type="ORF">SADFL11_856</name>
</gene>
<dbReference type="InterPro" id="IPR058163">
    <property type="entry name" value="LysR-type_TF_proteobact-type"/>
</dbReference>
<dbReference type="Gene3D" id="3.40.190.10">
    <property type="entry name" value="Periplasmic binding protein-like II"/>
    <property type="match status" value="2"/>
</dbReference>
<evidence type="ECO:0000256" key="1">
    <source>
        <dbReference type="ARBA" id="ARBA00009437"/>
    </source>
</evidence>
<feature type="domain" description="HTH lysR-type" evidence="5">
    <location>
        <begin position="35"/>
        <end position="92"/>
    </location>
</feature>
<dbReference type="InterPro" id="IPR036390">
    <property type="entry name" value="WH_DNA-bd_sf"/>
</dbReference>
<keyword evidence="3" id="KW-0238">DNA-binding</keyword>
<dbReference type="InterPro" id="IPR005119">
    <property type="entry name" value="LysR_subst-bd"/>
</dbReference>
<comment type="caution">
    <text evidence="6">The sequence shown here is derived from an EMBL/GenBank/DDBJ whole genome shotgun (WGS) entry which is preliminary data.</text>
</comment>
<dbReference type="GO" id="GO:0043565">
    <property type="term" value="F:sequence-specific DNA binding"/>
    <property type="evidence" value="ECO:0007669"/>
    <property type="project" value="TreeGrafter"/>
</dbReference>
<dbReference type="PROSITE" id="PS50931">
    <property type="entry name" value="HTH_LYSR"/>
    <property type="match status" value="1"/>
</dbReference>
<dbReference type="SUPFAM" id="SSF53850">
    <property type="entry name" value="Periplasmic binding protein-like II"/>
    <property type="match status" value="1"/>
</dbReference>
<dbReference type="Pfam" id="PF00126">
    <property type="entry name" value="HTH_1"/>
    <property type="match status" value="1"/>
</dbReference>